<evidence type="ECO:0000256" key="3">
    <source>
        <dbReference type="ARBA" id="ARBA00022729"/>
    </source>
</evidence>
<evidence type="ECO:0000313" key="6">
    <source>
        <dbReference type="Proteomes" id="UP000327179"/>
    </source>
</evidence>
<keyword evidence="3 4" id="KW-0732">Signal</keyword>
<dbReference type="AlphaFoldDB" id="A0A5J6QIW1"/>
<keyword evidence="2" id="KW-0813">Transport</keyword>
<proteinExistence type="inferred from homology"/>
<dbReference type="Pfam" id="PF03573">
    <property type="entry name" value="OprD"/>
    <property type="match status" value="1"/>
</dbReference>
<evidence type="ECO:0000256" key="4">
    <source>
        <dbReference type="SAM" id="SignalP"/>
    </source>
</evidence>
<dbReference type="GO" id="GO:0016020">
    <property type="term" value="C:membrane"/>
    <property type="evidence" value="ECO:0007669"/>
    <property type="project" value="InterPro"/>
</dbReference>
<accession>A0A5J6QIW1</accession>
<evidence type="ECO:0000256" key="2">
    <source>
        <dbReference type="ARBA" id="ARBA00022448"/>
    </source>
</evidence>
<protein>
    <submittedName>
        <fullName evidence="5">OprD family porin</fullName>
    </submittedName>
</protein>
<dbReference type="InterPro" id="IPR005318">
    <property type="entry name" value="OM_porin_bac"/>
</dbReference>
<reference evidence="5 6" key="1">
    <citation type="submission" date="2019-08" db="EMBL/GenBank/DDBJ databases">
        <title>Whole-genome Sequencing of e-waste polymer degrading bacterium Pseudomonas sp. strain PE08.</title>
        <authorList>
            <person name="Kirdat K."/>
            <person name="Debbarma P."/>
            <person name="Narawade N."/>
            <person name="Suyal D."/>
            <person name="Thorat V."/>
            <person name="Shouche Y."/>
            <person name="Goel R."/>
            <person name="Yadav A."/>
        </authorList>
    </citation>
    <scope>NUCLEOTIDE SEQUENCE [LARGE SCALE GENOMIC DNA]</scope>
    <source>
        <strain evidence="5 6">PE08</strain>
    </source>
</reference>
<gene>
    <name evidence="5" type="ORF">FXN65_03480</name>
</gene>
<dbReference type="EMBL" id="CP043311">
    <property type="protein sequence ID" value="QEY61151.1"/>
    <property type="molecule type" value="Genomic_DNA"/>
</dbReference>
<dbReference type="Proteomes" id="UP000327179">
    <property type="component" value="Chromosome"/>
</dbReference>
<feature type="chain" id="PRO_5023901351" evidence="4">
    <location>
        <begin position="24"/>
        <end position="418"/>
    </location>
</feature>
<dbReference type="PANTHER" id="PTHR34596:SF2">
    <property type="entry name" value="CHITOPORIN"/>
    <property type="match status" value="1"/>
</dbReference>
<dbReference type="KEGG" id="plal:FXN65_03480"/>
<dbReference type="RefSeq" id="WP_151131662.1">
    <property type="nucleotide sequence ID" value="NZ_CP043311.1"/>
</dbReference>
<feature type="signal peptide" evidence="4">
    <location>
        <begin position="1"/>
        <end position="23"/>
    </location>
</feature>
<name>A0A5J6QIW1_9GAMM</name>
<dbReference type="InterPro" id="IPR023614">
    <property type="entry name" value="Porin_dom_sf"/>
</dbReference>
<dbReference type="PANTHER" id="PTHR34596">
    <property type="entry name" value="CHITOPORIN"/>
    <property type="match status" value="1"/>
</dbReference>
<dbReference type="GO" id="GO:0015288">
    <property type="term" value="F:porin activity"/>
    <property type="evidence" value="ECO:0007669"/>
    <property type="project" value="TreeGrafter"/>
</dbReference>
<sequence>MQATQLSALALAVCAAISLPALASEQSESKGFVEDASATLLLRNAYFNRDFKDGAADAKTWGQGFIGTFESGFTQGTIGFGVDAYGLLGVKLDSGRGRNYSAFFDTDSNGHPVDDLSEAGGVVKLRASNTVLKYGNQFPSLPVLAHDDSRLLPQAFTGTLLTSKEIEGLELNVGRFTGDSPMGDPARDPNHLKSIDVVGGSYAVTDDFSVTLYHSDVEDMFRKYYANLNYNIPFNELQALNFDFNIYRTRYDDGSVAALAFGGDGQDDRNTLWSLAAKYSIGAHAFIVAHQRNTGDAGYAYDFGDGGSTIYVANSYYSDFNLEDEQSWQASYELDFGAYGVPGLTYKVAYVRGTDIVAGGENDGTERELFNQFKYVVQDGAAKDLSFKLRNSIYRADNQVGPDLNEVRAFIEYPLNIL</sequence>
<organism evidence="5 6">
    <name type="scientific">Metapseudomonas lalkuanensis</name>
    <dbReference type="NCBI Taxonomy" id="2604832"/>
    <lineage>
        <taxon>Bacteria</taxon>
        <taxon>Pseudomonadati</taxon>
        <taxon>Pseudomonadota</taxon>
        <taxon>Gammaproteobacteria</taxon>
        <taxon>Pseudomonadales</taxon>
        <taxon>Pseudomonadaceae</taxon>
        <taxon>Metapseudomonas</taxon>
    </lineage>
</organism>
<dbReference type="Gene3D" id="2.40.160.10">
    <property type="entry name" value="Porin"/>
    <property type="match status" value="1"/>
</dbReference>
<evidence type="ECO:0000313" key="5">
    <source>
        <dbReference type="EMBL" id="QEY61151.1"/>
    </source>
</evidence>
<keyword evidence="6" id="KW-1185">Reference proteome</keyword>
<evidence type="ECO:0000256" key="1">
    <source>
        <dbReference type="ARBA" id="ARBA00009075"/>
    </source>
</evidence>
<comment type="similarity">
    <text evidence="1">Belongs to the outer membrane porin (Opr) (TC 1.B.25) family.</text>
</comment>